<accession>A0AA89BVZ7</accession>
<evidence type="ECO:0000256" key="1">
    <source>
        <dbReference type="ARBA" id="ARBA00001962"/>
    </source>
</evidence>
<dbReference type="SUPFAM" id="SSF51197">
    <property type="entry name" value="Clavaminate synthase-like"/>
    <property type="match status" value="1"/>
</dbReference>
<comment type="caution">
    <text evidence="2">The sequence shown here is derived from an EMBL/GenBank/DDBJ whole genome shotgun (WGS) entry which is preliminary data.</text>
</comment>
<dbReference type="PANTHER" id="PTHR20883">
    <property type="entry name" value="PHYTANOYL-COA DIOXYGENASE DOMAIN CONTAINING 1"/>
    <property type="match status" value="1"/>
</dbReference>
<dbReference type="InterPro" id="IPR008775">
    <property type="entry name" value="Phytyl_CoA_dOase-like"/>
</dbReference>
<name>A0AA89BVZ7_PINIB</name>
<reference evidence="2" key="1">
    <citation type="submission" date="2019-08" db="EMBL/GenBank/DDBJ databases">
        <title>The improved chromosome-level genome for the pearl oyster Pinctada fucata martensii using PacBio sequencing and Hi-C.</title>
        <authorList>
            <person name="Zheng Z."/>
        </authorList>
    </citation>
    <scope>NUCLEOTIDE SEQUENCE</scope>
    <source>
        <strain evidence="2">ZZ-2019</strain>
        <tissue evidence="2">Adductor muscle</tissue>
    </source>
</reference>
<dbReference type="Proteomes" id="UP001186944">
    <property type="component" value="Unassembled WGS sequence"/>
</dbReference>
<keyword evidence="3" id="KW-1185">Reference proteome</keyword>
<evidence type="ECO:0000313" key="2">
    <source>
        <dbReference type="EMBL" id="KAK3092873.1"/>
    </source>
</evidence>
<dbReference type="Pfam" id="PF05721">
    <property type="entry name" value="PhyH"/>
    <property type="match status" value="1"/>
</dbReference>
<protein>
    <recommendedName>
        <fullName evidence="4">Phytanoyl-CoA dioxygenase</fullName>
    </recommendedName>
</protein>
<dbReference type="PANTHER" id="PTHR20883:SF14">
    <property type="entry name" value="PHYTANOYL-COA DIOXYGENASE"/>
    <property type="match status" value="1"/>
</dbReference>
<gene>
    <name evidence="2" type="ORF">FSP39_008180</name>
</gene>
<evidence type="ECO:0008006" key="4">
    <source>
        <dbReference type="Google" id="ProtNLM"/>
    </source>
</evidence>
<evidence type="ECO:0000313" key="3">
    <source>
        <dbReference type="Proteomes" id="UP001186944"/>
    </source>
</evidence>
<dbReference type="EMBL" id="VSWD01000009">
    <property type="protein sequence ID" value="KAK3092873.1"/>
    <property type="molecule type" value="Genomic_DNA"/>
</dbReference>
<dbReference type="AlphaFoldDB" id="A0AA89BVZ7"/>
<proteinExistence type="predicted"/>
<comment type="cofactor">
    <cofactor evidence="1">
        <name>Fe cation</name>
        <dbReference type="ChEBI" id="CHEBI:24875"/>
    </cofactor>
</comment>
<sequence length="170" mass="19492">MSTLTYPGCSDEAHPEIFGPGAMPAQPAVKKAGQLPDDKIRQFFEEGYVLVEDFFTPEELEPCRQEILSIVDNFANRLYKADLYSDYGLFQRLIKLENDFTGASILCMKLAAMPKSLQNIWSNERLLNVVEQLIGPDIMGHPVWNLRTKVPHHEETTVPWHQGKLWYHSM</sequence>
<organism evidence="2 3">
    <name type="scientific">Pinctada imbricata</name>
    <name type="common">Atlantic pearl-oyster</name>
    <name type="synonym">Pinctada martensii</name>
    <dbReference type="NCBI Taxonomy" id="66713"/>
    <lineage>
        <taxon>Eukaryota</taxon>
        <taxon>Metazoa</taxon>
        <taxon>Spiralia</taxon>
        <taxon>Lophotrochozoa</taxon>
        <taxon>Mollusca</taxon>
        <taxon>Bivalvia</taxon>
        <taxon>Autobranchia</taxon>
        <taxon>Pteriomorphia</taxon>
        <taxon>Pterioida</taxon>
        <taxon>Pterioidea</taxon>
        <taxon>Pteriidae</taxon>
        <taxon>Pinctada</taxon>
    </lineage>
</organism>
<dbReference type="Gene3D" id="2.60.120.620">
    <property type="entry name" value="q2cbj1_9rhob like domain"/>
    <property type="match status" value="1"/>
</dbReference>